<protein>
    <submittedName>
        <fullName evidence="1">Peroxiredoxin family protein</fullName>
    </submittedName>
</protein>
<evidence type="ECO:0000313" key="2">
    <source>
        <dbReference type="Proteomes" id="UP000562254"/>
    </source>
</evidence>
<dbReference type="InterPro" id="IPR003787">
    <property type="entry name" value="Sulphur_relay_DsrE/F-like"/>
</dbReference>
<dbReference type="RefSeq" id="WP_184481744.1">
    <property type="nucleotide sequence ID" value="NZ_JAAEDJ010000438.1"/>
</dbReference>
<comment type="caution">
    <text evidence="1">The sequence shown here is derived from an EMBL/GenBank/DDBJ whole genome shotgun (WGS) entry which is preliminary data.</text>
</comment>
<dbReference type="Proteomes" id="UP000562254">
    <property type="component" value="Unassembled WGS sequence"/>
</dbReference>
<evidence type="ECO:0000313" key="1">
    <source>
        <dbReference type="EMBL" id="MBB5688788.1"/>
    </source>
</evidence>
<dbReference type="Gene3D" id="3.40.1260.10">
    <property type="entry name" value="DsrEFH-like"/>
    <property type="match status" value="1"/>
</dbReference>
<dbReference type="PANTHER" id="PTHR34655">
    <property type="entry name" value="CONSERVED WITHIN P. AEROPHILUM"/>
    <property type="match status" value="1"/>
</dbReference>
<dbReference type="SUPFAM" id="SSF75169">
    <property type="entry name" value="DsrEFH-like"/>
    <property type="match status" value="1"/>
</dbReference>
<dbReference type="Pfam" id="PF02635">
    <property type="entry name" value="DsrE"/>
    <property type="match status" value="1"/>
</dbReference>
<name>A0A840XJU8_9PROT</name>
<gene>
    <name evidence="1" type="ORF">FHS88_000904</name>
</gene>
<sequence>MARRLGVLLESGGHARGHYALVVAAGAAALGREVTLFATNRGCLLLAEPCPLIEDPREAALAARGVAGIATLRAACAELGVRLIACEAGLKAEALDTLPLLGGVEVAGIATFLEAVGEGQVVTL</sequence>
<dbReference type="InterPro" id="IPR027396">
    <property type="entry name" value="DsrEFH-like"/>
</dbReference>
<reference evidence="1 2" key="1">
    <citation type="submission" date="2020-08" db="EMBL/GenBank/DDBJ databases">
        <title>Genomic Encyclopedia of Type Strains, Phase IV (KMG-IV): sequencing the most valuable type-strain genomes for metagenomic binning, comparative biology and taxonomic classification.</title>
        <authorList>
            <person name="Goeker M."/>
        </authorList>
    </citation>
    <scope>NUCLEOTIDE SEQUENCE [LARGE SCALE GENOMIC DNA]</scope>
    <source>
        <strain evidence="1 2">DSM 25895</strain>
    </source>
</reference>
<proteinExistence type="predicted"/>
<accession>A0A840XJU8</accession>
<dbReference type="PANTHER" id="PTHR34655:SF2">
    <property type="entry name" value="PEROXIREDOXIN FAMILY PROTEIN"/>
    <property type="match status" value="1"/>
</dbReference>
<dbReference type="EMBL" id="JACIJE010000002">
    <property type="protein sequence ID" value="MBB5688788.1"/>
    <property type="molecule type" value="Genomic_DNA"/>
</dbReference>
<organism evidence="1 2">
    <name type="scientific">Neoroseomonas alkaliterrae</name>
    <dbReference type="NCBI Taxonomy" id="1452450"/>
    <lineage>
        <taxon>Bacteria</taxon>
        <taxon>Pseudomonadati</taxon>
        <taxon>Pseudomonadota</taxon>
        <taxon>Alphaproteobacteria</taxon>
        <taxon>Acetobacterales</taxon>
        <taxon>Acetobacteraceae</taxon>
        <taxon>Neoroseomonas</taxon>
    </lineage>
</organism>
<keyword evidence="2" id="KW-1185">Reference proteome</keyword>
<dbReference type="AlphaFoldDB" id="A0A840XJU8"/>